<keyword evidence="4" id="KW-0472">Membrane</keyword>
<organism evidence="6 7">
    <name type="scientific">Enterococcus casseliflavus</name>
    <name type="common">Enterococcus flavescens</name>
    <dbReference type="NCBI Taxonomy" id="37734"/>
    <lineage>
        <taxon>Bacteria</taxon>
        <taxon>Bacillati</taxon>
        <taxon>Bacillota</taxon>
        <taxon>Bacilli</taxon>
        <taxon>Lactobacillales</taxon>
        <taxon>Enterococcaceae</taxon>
        <taxon>Enterococcus</taxon>
    </lineage>
</organism>
<evidence type="ECO:0000256" key="2">
    <source>
        <dbReference type="ARBA" id="ARBA00022692"/>
    </source>
</evidence>
<comment type="subcellular location">
    <subcellularLocation>
        <location evidence="1">Membrane</location>
        <topology evidence="1">Multi-pass membrane protein</topology>
    </subcellularLocation>
</comment>
<reference evidence="6 7" key="1">
    <citation type="submission" date="2018-08" db="EMBL/GenBank/DDBJ databases">
        <title>A genome reference for cultivated species of the human gut microbiota.</title>
        <authorList>
            <person name="Zou Y."/>
            <person name="Xue W."/>
            <person name="Luo G."/>
        </authorList>
    </citation>
    <scope>NUCLEOTIDE SEQUENCE [LARGE SCALE GENOMIC DNA]</scope>
    <source>
        <strain evidence="6 7">AF48-16</strain>
    </source>
</reference>
<keyword evidence="3" id="KW-1133">Transmembrane helix</keyword>
<dbReference type="GO" id="GO:0016020">
    <property type="term" value="C:membrane"/>
    <property type="evidence" value="ECO:0007669"/>
    <property type="project" value="UniProtKB-SubCell"/>
</dbReference>
<accession>A0A415EPU5</accession>
<protein>
    <submittedName>
        <fullName evidence="6">DUF697 domain-containing protein</fullName>
    </submittedName>
</protein>
<evidence type="ECO:0000256" key="5">
    <source>
        <dbReference type="SAM" id="MobiDB-lite"/>
    </source>
</evidence>
<dbReference type="InterPro" id="IPR021147">
    <property type="entry name" value="DUF697"/>
</dbReference>
<evidence type="ECO:0000256" key="3">
    <source>
        <dbReference type="ARBA" id="ARBA00022989"/>
    </source>
</evidence>
<proteinExistence type="predicted"/>
<evidence type="ECO:0000256" key="4">
    <source>
        <dbReference type="ARBA" id="ARBA00023136"/>
    </source>
</evidence>
<feature type="compositionally biased region" description="Basic and acidic residues" evidence="5">
    <location>
        <begin position="1"/>
        <end position="12"/>
    </location>
</feature>
<evidence type="ECO:0000313" key="6">
    <source>
        <dbReference type="EMBL" id="RHK05385.1"/>
    </source>
</evidence>
<dbReference type="Proteomes" id="UP000286288">
    <property type="component" value="Unassembled WGS sequence"/>
</dbReference>
<feature type="region of interest" description="Disordered" evidence="5">
    <location>
        <begin position="1"/>
        <end position="41"/>
    </location>
</feature>
<evidence type="ECO:0000313" key="7">
    <source>
        <dbReference type="Proteomes" id="UP000286288"/>
    </source>
</evidence>
<sequence length="248" mass="27481">MNNESKEGDISLKKPWIKRKKKQNENELLTEQSVQVEQSQTREELQEEAEFTTFFADVMKRMPKKSAALVMKGYDGSKAQAEKVLAKSKDQFDQVFEEFLVGVDDETRKKAHRTIHAASLTAAIIGCSPIPFSDAVLLVPVQMTMMARLYRIFGRTWREGLAKSISKELVVVSFGRSAVGNILKFVPAVGTVAGAAINASVASGITEALGWVTVKMLNDGEDVFEQVMSFKGQFHTLFNALKVGKKSK</sequence>
<dbReference type="Pfam" id="PF05128">
    <property type="entry name" value="DUF697"/>
    <property type="match status" value="1"/>
</dbReference>
<dbReference type="EMBL" id="QRMZ01000020">
    <property type="protein sequence ID" value="RHK05385.1"/>
    <property type="molecule type" value="Genomic_DNA"/>
</dbReference>
<evidence type="ECO:0000256" key="1">
    <source>
        <dbReference type="ARBA" id="ARBA00004141"/>
    </source>
</evidence>
<keyword evidence="2" id="KW-0812">Transmembrane</keyword>
<comment type="caution">
    <text evidence="6">The sequence shown here is derived from an EMBL/GenBank/DDBJ whole genome shotgun (WGS) entry which is preliminary data.</text>
</comment>
<dbReference type="AlphaFoldDB" id="A0A415EPU5"/>
<name>A0A415EPU5_ENTCA</name>
<gene>
    <name evidence="6" type="ORF">DW084_13980</name>
</gene>
<feature type="compositionally biased region" description="Polar residues" evidence="5">
    <location>
        <begin position="26"/>
        <end position="39"/>
    </location>
</feature>